<gene>
    <name evidence="1" type="ORF">K1W69_22375</name>
</gene>
<dbReference type="GO" id="GO:0016829">
    <property type="term" value="F:lyase activity"/>
    <property type="evidence" value="ECO:0007669"/>
    <property type="project" value="UniProtKB-KW"/>
</dbReference>
<name>A0AAE2ZSY4_9HYPH</name>
<dbReference type="PIRSF" id="PIRSF007313">
    <property type="entry name" value="PhnI"/>
    <property type="match status" value="1"/>
</dbReference>
<dbReference type="RefSeq" id="WP_220230688.1">
    <property type="nucleotide sequence ID" value="NZ_JAICBX010000005.1"/>
</dbReference>
<dbReference type="EMBL" id="JAICBX010000005">
    <property type="protein sequence ID" value="MBW8639958.1"/>
    <property type="molecule type" value="Genomic_DNA"/>
</dbReference>
<dbReference type="AlphaFoldDB" id="A0AAE2ZSY4"/>
<keyword evidence="2" id="KW-1185">Reference proteome</keyword>
<organism evidence="1 2">
    <name type="scientific">Flavimaribacter sediminis</name>
    <dbReference type="NCBI Taxonomy" id="2865987"/>
    <lineage>
        <taxon>Bacteria</taxon>
        <taxon>Pseudomonadati</taxon>
        <taxon>Pseudomonadota</taxon>
        <taxon>Alphaproteobacteria</taxon>
        <taxon>Hyphomicrobiales</taxon>
        <taxon>Rhizobiaceae</taxon>
        <taxon>Flavimaribacter</taxon>
    </lineage>
</organism>
<proteinExistence type="predicted"/>
<dbReference type="InterPro" id="IPR008773">
    <property type="entry name" value="PhnI"/>
</dbReference>
<dbReference type="Pfam" id="PF05861">
    <property type="entry name" value="PhnI"/>
    <property type="match status" value="1"/>
</dbReference>
<dbReference type="Proteomes" id="UP001196509">
    <property type="component" value="Unassembled WGS sequence"/>
</dbReference>
<dbReference type="GO" id="GO:0019634">
    <property type="term" value="P:organic phosphonate metabolic process"/>
    <property type="evidence" value="ECO:0007669"/>
    <property type="project" value="InterPro"/>
</dbReference>
<keyword evidence="1" id="KW-0456">Lyase</keyword>
<reference evidence="1" key="1">
    <citation type="submission" date="2021-08" db="EMBL/GenBank/DDBJ databases">
        <title>Hoeflea bacterium WL0058 sp. nov., isolated from the sediment.</title>
        <authorList>
            <person name="Wang L."/>
            <person name="Zhang D."/>
        </authorList>
    </citation>
    <scope>NUCLEOTIDE SEQUENCE</scope>
    <source>
        <strain evidence="1">WL0058</strain>
    </source>
</reference>
<protein>
    <submittedName>
        <fullName evidence="1">Carbon-phosphorus lyase complex subunit PhnI</fullName>
    </submittedName>
</protein>
<accession>A0AAE2ZSY4</accession>
<comment type="caution">
    <text evidence="1">The sequence shown here is derived from an EMBL/GenBank/DDBJ whole genome shotgun (WGS) entry which is preliminary data.</text>
</comment>
<evidence type="ECO:0000313" key="1">
    <source>
        <dbReference type="EMBL" id="MBW8639958.1"/>
    </source>
</evidence>
<evidence type="ECO:0000313" key="2">
    <source>
        <dbReference type="Proteomes" id="UP001196509"/>
    </source>
</evidence>
<sequence>MYVAVKGGEKAINNAHRLLADRRRGDRSVPAVSLDQIVEQLALGVDRIMSEASLYDRELAALAMKQARGDMIEAIFLLRAYRTTLPRFGYSEPIDTSEMRIERRISATYKDLPGGQLLGPTFDYTHRLLDPDLMTDGEVEEGIAAEAETGRTPRVSEILADEGLIESDGELPDDHRTGDLTREPMEFPMERDIRLQALARGDEGFLLALGYSTQRGYARTHPFTGEIRIGEVEVLLDVPELGFAVSLGEIQVTECQMVTQFKGSAKSPPQFTRGYGLVFGQSERKAMAMSLVDRALRAEELGEDIVAPAQDEEFVISHSDNVQATGFVEHLKLPHYVDFQAELDLVRRMRAEYEENQKKREGNGGDTLEAAE</sequence>